<reference evidence="2 3" key="1">
    <citation type="submission" date="2024-09" db="EMBL/GenBank/DDBJ databases">
        <authorList>
            <person name="Sun Q."/>
            <person name="Mori K."/>
        </authorList>
    </citation>
    <scope>NUCLEOTIDE SEQUENCE [LARGE SCALE GENOMIC DNA]</scope>
    <source>
        <strain evidence="2 3">ATCC 51285</strain>
    </source>
</reference>
<keyword evidence="3" id="KW-1185">Reference proteome</keyword>
<dbReference type="InterPro" id="IPR000182">
    <property type="entry name" value="GNAT_dom"/>
</dbReference>
<name>A0ABV5ZFA9_9GAMM</name>
<proteinExistence type="predicted"/>
<dbReference type="EC" id="2.3.-.-" evidence="2"/>
<sequence>MGFSLTSQRLHLRDFREDDLESYVELYDSETYARYYSEEDCSAVRCHQLVQQFINETKQHPRQHYHLAITEKGKDKLIGVCSLRLEDHRQASIGCGIATSHQGASYAYEAMQTLFNLAFKVFAVHRIYAETIAENSAALHLCRQLGMQQEGHLIQHRYFRQRWWDTVIMAIKEEQWHPG</sequence>
<dbReference type="GO" id="GO:0016746">
    <property type="term" value="F:acyltransferase activity"/>
    <property type="evidence" value="ECO:0007669"/>
    <property type="project" value="UniProtKB-KW"/>
</dbReference>
<organism evidence="2 3">
    <name type="scientific">Balneatrix alpica</name>
    <dbReference type="NCBI Taxonomy" id="75684"/>
    <lineage>
        <taxon>Bacteria</taxon>
        <taxon>Pseudomonadati</taxon>
        <taxon>Pseudomonadota</taxon>
        <taxon>Gammaproteobacteria</taxon>
        <taxon>Oceanospirillales</taxon>
        <taxon>Balneatrichaceae</taxon>
        <taxon>Balneatrix</taxon>
    </lineage>
</organism>
<dbReference type="Proteomes" id="UP001589628">
    <property type="component" value="Unassembled WGS sequence"/>
</dbReference>
<protein>
    <submittedName>
        <fullName evidence="2">GNAT family N-acetyltransferase</fullName>
        <ecNumber evidence="2">2.3.-.-</ecNumber>
    </submittedName>
</protein>
<comment type="caution">
    <text evidence="2">The sequence shown here is derived from an EMBL/GenBank/DDBJ whole genome shotgun (WGS) entry which is preliminary data.</text>
</comment>
<dbReference type="Pfam" id="PF13302">
    <property type="entry name" value="Acetyltransf_3"/>
    <property type="match status" value="1"/>
</dbReference>
<dbReference type="Gene3D" id="3.40.630.30">
    <property type="match status" value="1"/>
</dbReference>
<feature type="domain" description="N-acetyltransferase" evidence="1">
    <location>
        <begin position="10"/>
        <end position="174"/>
    </location>
</feature>
<dbReference type="InterPro" id="IPR016181">
    <property type="entry name" value="Acyl_CoA_acyltransferase"/>
</dbReference>
<dbReference type="InterPro" id="IPR051531">
    <property type="entry name" value="N-acetyltransferase"/>
</dbReference>
<dbReference type="EMBL" id="JBHLZN010000007">
    <property type="protein sequence ID" value="MFB9887973.1"/>
    <property type="molecule type" value="Genomic_DNA"/>
</dbReference>
<dbReference type="PANTHER" id="PTHR43792">
    <property type="entry name" value="GNAT FAMILY, PUTATIVE (AFU_ORTHOLOGUE AFUA_3G00765)-RELATED-RELATED"/>
    <property type="match status" value="1"/>
</dbReference>
<keyword evidence="2" id="KW-0012">Acyltransferase</keyword>
<dbReference type="PANTHER" id="PTHR43792:SF1">
    <property type="entry name" value="N-ACETYLTRANSFERASE DOMAIN-CONTAINING PROTEIN"/>
    <property type="match status" value="1"/>
</dbReference>
<evidence type="ECO:0000313" key="3">
    <source>
        <dbReference type="Proteomes" id="UP001589628"/>
    </source>
</evidence>
<evidence type="ECO:0000313" key="2">
    <source>
        <dbReference type="EMBL" id="MFB9887973.1"/>
    </source>
</evidence>
<keyword evidence="2" id="KW-0808">Transferase</keyword>
<dbReference type="PROSITE" id="PS51186">
    <property type="entry name" value="GNAT"/>
    <property type="match status" value="1"/>
</dbReference>
<gene>
    <name evidence="2" type="ORF">ACFFLH_16275</name>
</gene>
<dbReference type="SUPFAM" id="SSF55729">
    <property type="entry name" value="Acyl-CoA N-acyltransferases (Nat)"/>
    <property type="match status" value="1"/>
</dbReference>
<dbReference type="RefSeq" id="WP_027312835.1">
    <property type="nucleotide sequence ID" value="NZ_JBHLZN010000007.1"/>
</dbReference>
<evidence type="ECO:0000259" key="1">
    <source>
        <dbReference type="PROSITE" id="PS51186"/>
    </source>
</evidence>
<accession>A0ABV5ZFA9</accession>